<dbReference type="Proteomes" id="UP001056120">
    <property type="component" value="Linkage Group LG05"/>
</dbReference>
<name>A0ACB9J9Z7_9ASTR</name>
<dbReference type="EMBL" id="CM042022">
    <property type="protein sequence ID" value="KAI3816087.1"/>
    <property type="molecule type" value="Genomic_DNA"/>
</dbReference>
<proteinExistence type="predicted"/>
<comment type="caution">
    <text evidence="1">The sequence shown here is derived from an EMBL/GenBank/DDBJ whole genome shotgun (WGS) entry which is preliminary data.</text>
</comment>
<reference evidence="1 2" key="2">
    <citation type="journal article" date="2022" name="Mol. Ecol. Resour.">
        <title>The genomes of chicory, endive, great burdock and yacon provide insights into Asteraceae paleo-polyploidization history and plant inulin production.</title>
        <authorList>
            <person name="Fan W."/>
            <person name="Wang S."/>
            <person name="Wang H."/>
            <person name="Wang A."/>
            <person name="Jiang F."/>
            <person name="Liu H."/>
            <person name="Zhao H."/>
            <person name="Xu D."/>
            <person name="Zhang Y."/>
        </authorList>
    </citation>
    <scope>NUCLEOTIDE SEQUENCE [LARGE SCALE GENOMIC DNA]</scope>
    <source>
        <strain evidence="2">cv. Yunnan</strain>
        <tissue evidence="1">Leaves</tissue>
    </source>
</reference>
<reference evidence="2" key="1">
    <citation type="journal article" date="2022" name="Mol. Ecol. Resour.">
        <title>The genomes of chicory, endive, great burdock and yacon provide insights into Asteraceae palaeo-polyploidization history and plant inulin production.</title>
        <authorList>
            <person name="Fan W."/>
            <person name="Wang S."/>
            <person name="Wang H."/>
            <person name="Wang A."/>
            <person name="Jiang F."/>
            <person name="Liu H."/>
            <person name="Zhao H."/>
            <person name="Xu D."/>
            <person name="Zhang Y."/>
        </authorList>
    </citation>
    <scope>NUCLEOTIDE SEQUENCE [LARGE SCALE GENOMIC DNA]</scope>
    <source>
        <strain evidence="2">cv. Yunnan</strain>
    </source>
</reference>
<organism evidence="1 2">
    <name type="scientific">Smallanthus sonchifolius</name>
    <dbReference type="NCBI Taxonomy" id="185202"/>
    <lineage>
        <taxon>Eukaryota</taxon>
        <taxon>Viridiplantae</taxon>
        <taxon>Streptophyta</taxon>
        <taxon>Embryophyta</taxon>
        <taxon>Tracheophyta</taxon>
        <taxon>Spermatophyta</taxon>
        <taxon>Magnoliopsida</taxon>
        <taxon>eudicotyledons</taxon>
        <taxon>Gunneridae</taxon>
        <taxon>Pentapetalae</taxon>
        <taxon>asterids</taxon>
        <taxon>campanulids</taxon>
        <taxon>Asterales</taxon>
        <taxon>Asteraceae</taxon>
        <taxon>Asteroideae</taxon>
        <taxon>Heliantheae alliance</taxon>
        <taxon>Millerieae</taxon>
        <taxon>Smallanthus</taxon>
    </lineage>
</organism>
<evidence type="ECO:0000313" key="1">
    <source>
        <dbReference type="EMBL" id="KAI3816087.1"/>
    </source>
</evidence>
<accession>A0ACB9J9Z7</accession>
<protein>
    <submittedName>
        <fullName evidence="1">Uncharacterized protein</fullName>
    </submittedName>
</protein>
<keyword evidence="2" id="KW-1185">Reference proteome</keyword>
<evidence type="ECO:0000313" key="2">
    <source>
        <dbReference type="Proteomes" id="UP001056120"/>
    </source>
</evidence>
<gene>
    <name evidence="1" type="ORF">L1987_15775</name>
</gene>
<sequence>MQSGEIELQYHACICGGVKVTTNGLRGSGLVTRAAMATGLVCRVDGRCWEGAKGLVAGLDFGTGVGVSFGVVWVVEEACFGGGTAMGAVVGARRR</sequence>